<evidence type="ECO:0000256" key="2">
    <source>
        <dbReference type="ARBA" id="ARBA00005680"/>
    </source>
</evidence>
<keyword evidence="13" id="KW-1185">Reference proteome</keyword>
<dbReference type="EMBL" id="APCN01003655">
    <property type="status" value="NOT_ANNOTATED_CDS"/>
    <property type="molecule type" value="Genomic_DNA"/>
</dbReference>
<evidence type="ECO:0000313" key="12">
    <source>
        <dbReference type="EnsemblMetazoa" id="AARA009204-PA"/>
    </source>
</evidence>
<evidence type="ECO:0000256" key="7">
    <source>
        <dbReference type="ARBA" id="ARBA00023034"/>
    </source>
</evidence>
<dbReference type="FunFam" id="2.80.10.50:FF:000141">
    <property type="entry name" value="Polypeptide N-acetylgalactosaminyltransferase"/>
    <property type="match status" value="1"/>
</dbReference>
<evidence type="ECO:0000313" key="13">
    <source>
        <dbReference type="Proteomes" id="UP000075840"/>
    </source>
</evidence>
<dbReference type="GO" id="GO:0000139">
    <property type="term" value="C:Golgi membrane"/>
    <property type="evidence" value="ECO:0007669"/>
    <property type="project" value="UniProtKB-SubCell"/>
</dbReference>
<dbReference type="PROSITE" id="PS50231">
    <property type="entry name" value="RICIN_B_LECTIN"/>
    <property type="match status" value="1"/>
</dbReference>
<evidence type="ECO:0000256" key="6">
    <source>
        <dbReference type="ARBA" id="ARBA00022989"/>
    </source>
</evidence>
<evidence type="ECO:0000256" key="4">
    <source>
        <dbReference type="ARBA" id="ARBA00022734"/>
    </source>
</evidence>
<accession>A0A182I6J9</accession>
<dbReference type="InterPro" id="IPR000772">
    <property type="entry name" value="Ricin_B_lectin"/>
</dbReference>
<keyword evidence="6 10" id="KW-1133">Transmembrane helix</keyword>
<evidence type="ECO:0000256" key="10">
    <source>
        <dbReference type="RuleBase" id="RU361242"/>
    </source>
</evidence>
<comment type="pathway">
    <text evidence="10">Protein modification; protein glycosylation.</text>
</comment>
<sequence length="629" mass="72215">MNHRLQSQSGTVRWWELVFCFVTLLQTCPKFSFNMRFGPSYRFTLCRSELILLFLLAIALVLIVHQYSRAVLQQVSVVSSQPHYKRQQAPQHIVTAHHAPPGHMGEPVTLPQEHGNIPDNVQEQIALGWQRQGYNQFVSDLISVRRQLPDVRDPWCRERTRSALPPVSIVIVFHDEALSVLLRTVHSVLNRTPPELVQEIVLIDDWSSLVQLKTFLDDYFLPYSDKVRILRTPKRLGLITGRIFGAKRASADYLLFLDAHCECLEGWLEPLLELVASNQDRRKVVAVPTIDWLNETTLALQVGASSGLYGAFDWNLSFQWRPRYDRLQAPQEHLLEPFDTPVMAGGLFCIEKAFFAQLGWYDPGLQVYGGENMELSFKVWMCGGAIQTVPCSHVAHIQKRNHPYIGSYTKERDLTMRNSLRVAEVWMDEYAEFLYRLHPDYRTLLASRTSNTPSSVNLDARRQLRSELGCKSFHWYLQHVFPEQDDPSEAQAAGWIRHENEAGQLCLTWPMRDRSLALLHCHGLGGQQIWFHRKTGEITREGHCLGVDSDNKPQEAEVTIALCSSEGSSGAYRWLYRRQTGQLVNVASGLCLVPADNNFRVTVERCESSDREIFTQSNRQRWTFQIDDI</sequence>
<keyword evidence="5" id="KW-0735">Signal-anchor</keyword>
<protein>
    <recommendedName>
        <fullName evidence="10">Polypeptide N-acetylgalactosaminyltransferase</fullName>
        <ecNumber evidence="10">2.4.1.-</ecNumber>
    </recommendedName>
    <alternativeName>
        <fullName evidence="10">Protein-UDP acetylgalactosaminyltransferase</fullName>
    </alternativeName>
</protein>
<evidence type="ECO:0000259" key="11">
    <source>
        <dbReference type="SMART" id="SM00458"/>
    </source>
</evidence>
<keyword evidence="3 10" id="KW-0812">Transmembrane</keyword>
<dbReference type="EC" id="2.4.1.-" evidence="10"/>
<comment type="subcellular location">
    <subcellularLocation>
        <location evidence="1 10">Golgi apparatus membrane</location>
        <topology evidence="1 10">Single-pass type II membrane protein</topology>
    </subcellularLocation>
</comment>
<reference evidence="12" key="1">
    <citation type="submission" date="2022-08" db="UniProtKB">
        <authorList>
            <consortium name="EnsemblMetazoa"/>
        </authorList>
    </citation>
    <scope>IDENTIFICATION</scope>
    <source>
        <strain evidence="12">Dongola</strain>
    </source>
</reference>
<keyword evidence="7 10" id="KW-0333">Golgi apparatus</keyword>
<keyword evidence="4 10" id="KW-0430">Lectin</keyword>
<dbReference type="Pfam" id="PF00535">
    <property type="entry name" value="Glycos_transf_2"/>
    <property type="match status" value="1"/>
</dbReference>
<dbReference type="PANTHER" id="PTHR11675:SF131">
    <property type="entry name" value="POLYPEPTIDE N-ACETYLGALACTOSAMINYLTRANSFERASE 9-RELATED"/>
    <property type="match status" value="1"/>
</dbReference>
<dbReference type="EnsemblMetazoa" id="AARA009204-RA">
    <property type="protein sequence ID" value="AARA009204-PA"/>
    <property type="gene ID" value="AARA009204"/>
</dbReference>
<dbReference type="InterPro" id="IPR035992">
    <property type="entry name" value="Ricin_B-like_lectins"/>
</dbReference>
<feature type="transmembrane region" description="Helical" evidence="10">
    <location>
        <begin position="50"/>
        <end position="68"/>
    </location>
</feature>
<comment type="similarity">
    <text evidence="2 10">Belongs to the glycosyltransferase 2 family. GalNAc-T subfamily.</text>
</comment>
<dbReference type="VEuPathDB" id="VectorBase:AARA009204"/>
<dbReference type="CDD" id="cd02510">
    <property type="entry name" value="pp-GalNAc-T"/>
    <property type="match status" value="1"/>
</dbReference>
<feature type="domain" description="Ricin B lectin" evidence="11">
    <location>
        <begin position="493"/>
        <end position="625"/>
    </location>
</feature>
<dbReference type="SUPFAM" id="SSF53448">
    <property type="entry name" value="Nucleotide-diphospho-sugar transferases"/>
    <property type="match status" value="1"/>
</dbReference>
<dbReference type="SUPFAM" id="SSF50370">
    <property type="entry name" value="Ricin B-like lectins"/>
    <property type="match status" value="1"/>
</dbReference>
<keyword evidence="8 10" id="KW-0472">Membrane</keyword>
<dbReference type="AlphaFoldDB" id="A0A182I6J9"/>
<dbReference type="GO" id="GO:0004653">
    <property type="term" value="F:polypeptide N-acetylgalactosaminyltransferase activity"/>
    <property type="evidence" value="ECO:0007669"/>
    <property type="project" value="TreeGrafter"/>
</dbReference>
<dbReference type="GO" id="GO:0030246">
    <property type="term" value="F:carbohydrate binding"/>
    <property type="evidence" value="ECO:0007669"/>
    <property type="project" value="UniProtKB-KW"/>
</dbReference>
<dbReference type="VEuPathDB" id="VectorBase:AARA21_008214"/>
<dbReference type="InterPro" id="IPR045885">
    <property type="entry name" value="GalNAc-T"/>
</dbReference>
<keyword evidence="10" id="KW-0808">Transferase</keyword>
<evidence type="ECO:0000256" key="5">
    <source>
        <dbReference type="ARBA" id="ARBA00022968"/>
    </source>
</evidence>
<name>A0A182I6J9_ANOAR</name>
<dbReference type="Gene3D" id="2.80.10.50">
    <property type="match status" value="1"/>
</dbReference>
<comment type="cofactor">
    <cofactor evidence="10">
        <name>Mn(2+)</name>
        <dbReference type="ChEBI" id="CHEBI:29035"/>
    </cofactor>
</comment>
<evidence type="ECO:0000256" key="1">
    <source>
        <dbReference type="ARBA" id="ARBA00004323"/>
    </source>
</evidence>
<dbReference type="SMART" id="SM00458">
    <property type="entry name" value="RICIN"/>
    <property type="match status" value="1"/>
</dbReference>
<keyword evidence="10" id="KW-0464">Manganese</keyword>
<dbReference type="InterPro" id="IPR029044">
    <property type="entry name" value="Nucleotide-diphossugar_trans"/>
</dbReference>
<dbReference type="Pfam" id="PF00652">
    <property type="entry name" value="Ricin_B_lectin"/>
    <property type="match status" value="1"/>
</dbReference>
<dbReference type="PANTHER" id="PTHR11675">
    <property type="entry name" value="N-ACETYLGALACTOSAMINYLTRANSFERASE"/>
    <property type="match status" value="1"/>
</dbReference>
<keyword evidence="10" id="KW-0328">Glycosyltransferase</keyword>
<evidence type="ECO:0000256" key="9">
    <source>
        <dbReference type="ARBA" id="ARBA00023157"/>
    </source>
</evidence>
<dbReference type="Proteomes" id="UP000075840">
    <property type="component" value="Unassembled WGS sequence"/>
</dbReference>
<evidence type="ECO:0000256" key="8">
    <source>
        <dbReference type="ARBA" id="ARBA00023136"/>
    </source>
</evidence>
<dbReference type="Gene3D" id="3.90.550.10">
    <property type="entry name" value="Spore Coat Polysaccharide Biosynthesis Protein SpsA, Chain A"/>
    <property type="match status" value="1"/>
</dbReference>
<dbReference type="CDD" id="cd23460">
    <property type="entry name" value="beta-trefoil_Ricin_Pgant3-like"/>
    <property type="match status" value="1"/>
</dbReference>
<dbReference type="InterPro" id="IPR001173">
    <property type="entry name" value="Glyco_trans_2-like"/>
</dbReference>
<proteinExistence type="inferred from homology"/>
<dbReference type="GO" id="GO:0006493">
    <property type="term" value="P:protein O-linked glycosylation"/>
    <property type="evidence" value="ECO:0007669"/>
    <property type="project" value="TreeGrafter"/>
</dbReference>
<evidence type="ECO:0000256" key="3">
    <source>
        <dbReference type="ARBA" id="ARBA00022692"/>
    </source>
</evidence>
<keyword evidence="9 10" id="KW-1015">Disulfide bond</keyword>
<organism evidence="12 13">
    <name type="scientific">Anopheles arabiensis</name>
    <name type="common">Mosquito</name>
    <dbReference type="NCBI Taxonomy" id="7173"/>
    <lineage>
        <taxon>Eukaryota</taxon>
        <taxon>Metazoa</taxon>
        <taxon>Ecdysozoa</taxon>
        <taxon>Arthropoda</taxon>
        <taxon>Hexapoda</taxon>
        <taxon>Insecta</taxon>
        <taxon>Pterygota</taxon>
        <taxon>Neoptera</taxon>
        <taxon>Endopterygota</taxon>
        <taxon>Diptera</taxon>
        <taxon>Nematocera</taxon>
        <taxon>Culicoidea</taxon>
        <taxon>Culicidae</taxon>
        <taxon>Anophelinae</taxon>
        <taxon>Anopheles</taxon>
    </lineage>
</organism>